<comment type="caution">
    <text evidence="1">The sequence shown here is derived from an EMBL/GenBank/DDBJ whole genome shotgun (WGS) entry which is preliminary data.</text>
</comment>
<accession>A0A4U0TL15</accession>
<evidence type="ECO:0000313" key="1">
    <source>
        <dbReference type="EMBL" id="TKA22335.1"/>
    </source>
</evidence>
<gene>
    <name evidence="1" type="ORF">B0A49_13994</name>
</gene>
<sequence length="57" mass="7027">RHRCERLRLRWYDHTISDKHPLRPTHCSCDASQYRLVSVSYQRRHTHHGIDCRDTRN</sequence>
<proteinExistence type="predicted"/>
<evidence type="ECO:0000313" key="2">
    <source>
        <dbReference type="Proteomes" id="UP000308768"/>
    </source>
</evidence>
<feature type="non-terminal residue" evidence="1">
    <location>
        <position position="57"/>
    </location>
</feature>
<organism evidence="1 2">
    <name type="scientific">Cryomyces minteri</name>
    <dbReference type="NCBI Taxonomy" id="331657"/>
    <lineage>
        <taxon>Eukaryota</taxon>
        <taxon>Fungi</taxon>
        <taxon>Dikarya</taxon>
        <taxon>Ascomycota</taxon>
        <taxon>Pezizomycotina</taxon>
        <taxon>Dothideomycetes</taxon>
        <taxon>Dothideomycetes incertae sedis</taxon>
        <taxon>Cryomyces</taxon>
    </lineage>
</organism>
<name>A0A4U0TL15_9PEZI</name>
<feature type="non-terminal residue" evidence="1">
    <location>
        <position position="1"/>
    </location>
</feature>
<protein>
    <submittedName>
        <fullName evidence="1">Uncharacterized protein</fullName>
    </submittedName>
</protein>
<reference evidence="1 2" key="1">
    <citation type="submission" date="2017-03" db="EMBL/GenBank/DDBJ databases">
        <title>Genomes of endolithic fungi from Antarctica.</title>
        <authorList>
            <person name="Coleine C."/>
            <person name="Masonjones S."/>
            <person name="Stajich J.E."/>
        </authorList>
    </citation>
    <scope>NUCLEOTIDE SEQUENCE [LARGE SCALE GENOMIC DNA]</scope>
    <source>
        <strain evidence="1 2">CCFEE 5187</strain>
    </source>
</reference>
<dbReference type="AlphaFoldDB" id="A0A4U0TL15"/>
<keyword evidence="2" id="KW-1185">Reference proteome</keyword>
<dbReference type="Proteomes" id="UP000308768">
    <property type="component" value="Unassembled WGS sequence"/>
</dbReference>
<dbReference type="EMBL" id="NAJN01004369">
    <property type="protein sequence ID" value="TKA22335.1"/>
    <property type="molecule type" value="Genomic_DNA"/>
</dbReference>